<dbReference type="PIRSF" id="PIRSF004555">
    <property type="entry name" value="UCP004555"/>
    <property type="match status" value="1"/>
</dbReference>
<dbReference type="InterPro" id="IPR036894">
    <property type="entry name" value="YbaB-like_sf"/>
</dbReference>
<evidence type="ECO:0000313" key="3">
    <source>
        <dbReference type="Proteomes" id="UP001059824"/>
    </source>
</evidence>
<dbReference type="GO" id="GO:0003677">
    <property type="term" value="F:DNA binding"/>
    <property type="evidence" value="ECO:0007669"/>
    <property type="project" value="UniProtKB-KW"/>
</dbReference>
<evidence type="ECO:0000313" key="2">
    <source>
        <dbReference type="EMBL" id="QHN42763.1"/>
    </source>
</evidence>
<keyword evidence="3" id="KW-1185">Reference proteome</keyword>
<evidence type="ECO:0000256" key="1">
    <source>
        <dbReference type="ARBA" id="ARBA00023125"/>
    </source>
</evidence>
<dbReference type="GO" id="GO:0005829">
    <property type="term" value="C:cytosol"/>
    <property type="evidence" value="ECO:0007669"/>
    <property type="project" value="TreeGrafter"/>
</dbReference>
<reference evidence="2" key="1">
    <citation type="journal article" date="2021" name="Nat. Microbiol.">
        <title>Cocultivation of an ultrasmall environmental parasitic bacterium with lytic ability against bacteria associated with wastewater foams.</title>
        <authorList>
            <person name="Batinovic S."/>
            <person name="Rose J.J.A."/>
            <person name="Ratcliffe J."/>
            <person name="Seviour R.J."/>
            <person name="Petrovski S."/>
        </authorList>
    </citation>
    <scope>NUCLEOTIDE SEQUENCE</scope>
    <source>
        <strain evidence="2">JR1</strain>
    </source>
</reference>
<dbReference type="KEGG" id="mama:GII36_02760"/>
<sequence length="102" mass="11274">MAFDQMKMLNDLRKAQKELKKQQIIAVAGGDDDADDPAVEVTINGELKVENIKINPEYVDLEDIEELEGWLEAAIRDGMAKAQEVAAEKMKPLMGGMNLPGM</sequence>
<keyword evidence="1" id="KW-0238">DNA-binding</keyword>
<dbReference type="InterPro" id="IPR004401">
    <property type="entry name" value="YbaB/EbfC"/>
</dbReference>
<dbReference type="EMBL" id="CP045921">
    <property type="protein sequence ID" value="QHN42763.1"/>
    <property type="molecule type" value="Genomic_DNA"/>
</dbReference>
<protein>
    <submittedName>
        <fullName evidence="2">Nucleoid-associated protein, YbaB/EbfC family</fullName>
    </submittedName>
</protein>
<dbReference type="Gene3D" id="3.30.1310.10">
    <property type="entry name" value="Nucleoid-associated protein YbaB-like domain"/>
    <property type="match status" value="1"/>
</dbReference>
<dbReference type="Pfam" id="PF02575">
    <property type="entry name" value="YbaB_DNA_bd"/>
    <property type="match status" value="1"/>
</dbReference>
<dbReference type="Proteomes" id="UP001059824">
    <property type="component" value="Chromosome"/>
</dbReference>
<dbReference type="SUPFAM" id="SSF82607">
    <property type="entry name" value="YbaB-like"/>
    <property type="match status" value="1"/>
</dbReference>
<proteinExistence type="predicted"/>
<gene>
    <name evidence="2" type="ORF">GII36_02760</name>
</gene>
<dbReference type="PANTHER" id="PTHR33449:SF1">
    <property type="entry name" value="NUCLEOID-ASSOCIATED PROTEIN YBAB"/>
    <property type="match status" value="1"/>
</dbReference>
<dbReference type="PANTHER" id="PTHR33449">
    <property type="entry name" value="NUCLEOID-ASSOCIATED PROTEIN YBAB"/>
    <property type="match status" value="1"/>
</dbReference>
<accession>A0A857MJN4</accession>
<dbReference type="RefSeq" id="WP_260764298.1">
    <property type="nucleotide sequence ID" value="NZ_CP045921.1"/>
</dbReference>
<name>A0A857MJN4_9BACT</name>
<organism evidence="2 3">
    <name type="scientific">Candidatus Mycosynbacter amalyticus</name>
    <dbReference type="NCBI Taxonomy" id="2665156"/>
    <lineage>
        <taxon>Bacteria</taxon>
        <taxon>Candidatus Saccharimonadota</taxon>
        <taxon>Candidatus Saccharimonadota incertae sedis</taxon>
        <taxon>Candidatus Mycosynbacter</taxon>
    </lineage>
</organism>
<dbReference type="AlphaFoldDB" id="A0A857MJN4"/>